<evidence type="ECO:0000256" key="8">
    <source>
        <dbReference type="ARBA" id="ARBA00023002"/>
    </source>
</evidence>
<dbReference type="SUPFAM" id="SSF51735">
    <property type="entry name" value="NAD(P)-binding Rossmann-fold domains"/>
    <property type="match status" value="1"/>
</dbReference>
<dbReference type="FunFam" id="3.40.50.720:FF:000137">
    <property type="entry name" value="Hydroxysteroid (17-beta) dehydrogenase 3"/>
    <property type="match status" value="1"/>
</dbReference>
<evidence type="ECO:0000256" key="7">
    <source>
        <dbReference type="ARBA" id="ARBA00022989"/>
    </source>
</evidence>
<keyword evidence="10 12" id="KW-0472">Membrane</keyword>
<keyword evidence="2" id="KW-0444">Lipid biosynthesis</keyword>
<dbReference type="GO" id="GO:0005783">
    <property type="term" value="C:endoplasmic reticulum"/>
    <property type="evidence" value="ECO:0007669"/>
    <property type="project" value="TreeGrafter"/>
</dbReference>
<keyword evidence="8" id="KW-0560">Oxidoreductase</keyword>
<dbReference type="InterPro" id="IPR051019">
    <property type="entry name" value="VLCFA-Steroid_DH"/>
</dbReference>
<keyword evidence="3 12" id="KW-0812">Transmembrane</keyword>
<keyword evidence="7 12" id="KW-1133">Transmembrane helix</keyword>
<dbReference type="Pfam" id="PF00106">
    <property type="entry name" value="adh_short"/>
    <property type="match status" value="1"/>
</dbReference>
<dbReference type="InterPro" id="IPR002347">
    <property type="entry name" value="SDR_fam"/>
</dbReference>
<keyword evidence="5" id="KW-0521">NADP</keyword>
<dbReference type="Gene3D" id="3.40.50.720">
    <property type="entry name" value="NAD(P)-binding Rossmann-like Domain"/>
    <property type="match status" value="1"/>
</dbReference>
<dbReference type="GO" id="GO:0006694">
    <property type="term" value="P:steroid biosynthetic process"/>
    <property type="evidence" value="ECO:0007669"/>
    <property type="project" value="UniProtKB-KW"/>
</dbReference>
<evidence type="ECO:0000256" key="11">
    <source>
        <dbReference type="RuleBase" id="RU000363"/>
    </source>
</evidence>
<dbReference type="PRINTS" id="PR00080">
    <property type="entry name" value="SDRFAMILY"/>
</dbReference>
<evidence type="ECO:0000256" key="5">
    <source>
        <dbReference type="ARBA" id="ARBA00022857"/>
    </source>
</evidence>
<dbReference type="PIRSF" id="PIRSF000126">
    <property type="entry name" value="11-beta-HSD1"/>
    <property type="match status" value="1"/>
</dbReference>
<dbReference type="PRINTS" id="PR00081">
    <property type="entry name" value="GDHRDH"/>
</dbReference>
<feature type="transmembrane region" description="Helical" evidence="12">
    <location>
        <begin position="187"/>
        <end position="208"/>
    </location>
</feature>
<evidence type="ECO:0000256" key="2">
    <source>
        <dbReference type="ARBA" id="ARBA00022516"/>
    </source>
</evidence>
<dbReference type="AlphaFoldDB" id="A0A2D4EUB7"/>
<evidence type="ECO:0000256" key="12">
    <source>
        <dbReference type="SAM" id="Phobius"/>
    </source>
</evidence>
<reference evidence="13" key="2">
    <citation type="submission" date="2017-11" db="EMBL/GenBank/DDBJ databases">
        <title>Coralsnake Venomics: Analyses of Venom Gland Transcriptomes and Proteomes of Six Brazilian Taxa.</title>
        <authorList>
            <person name="Aird S.D."/>
            <person name="Jorge da Silva N."/>
            <person name="Qiu L."/>
            <person name="Villar-Briones A."/>
            <person name="Aparecida-Saddi V."/>
            <person name="Campos-Telles M.P."/>
            <person name="Grau M."/>
            <person name="Mikheyev A.S."/>
        </authorList>
    </citation>
    <scope>NUCLEOTIDE SEQUENCE</scope>
    <source>
        <tissue evidence="13">Venom_gland</tissue>
    </source>
</reference>
<accession>A0A2D4EUB7</accession>
<dbReference type="InterPro" id="IPR036291">
    <property type="entry name" value="NAD(P)-bd_dom_sf"/>
</dbReference>
<comment type="similarity">
    <text evidence="11">Belongs to the short-chain dehydrogenases/reductases (SDR) family.</text>
</comment>
<sequence length="317" mass="36306">MEAFSFFLFPAGFYYWIGVLVVGYLCYRGVFNLIRNIQLWLLDNSAILEPYLNTWAVVTGATDGIGKAYAEALAKKGMKVVLISRSQEKLDKTASEIKDKFKVETKTIAADFENAEAIYNKIKAALEGLDIGILVNNVGVSYDYPEYFLEIPDLDRQINRIINVNVLAVCKMTQLVLPRMVERSKGIIINITSLSAIQVTPFVTLYSASKSFEDFFSQALSLEYKEKGVIIQTVQPYFVMTKMSKLRRGNIYRPTPEQYVRYALNTLGRERVTCGYPSHNFMKWFGTVILPDWYIKKAIRDTTLKSRAYYLKKLKEN</sequence>
<evidence type="ECO:0000313" key="13">
    <source>
        <dbReference type="EMBL" id="LAA38842.1"/>
    </source>
</evidence>
<dbReference type="PANTHER" id="PTHR43899:SF14">
    <property type="entry name" value="VERY-LONG-CHAIN 3-OXOACYL-COA REDUCTASE"/>
    <property type="match status" value="1"/>
</dbReference>
<protein>
    <recommendedName>
        <fullName evidence="14">Very-long-chain 3-oxoacyl-CoA reductase</fullName>
    </recommendedName>
</protein>
<proteinExistence type="inferred from homology"/>
<evidence type="ECO:0000256" key="6">
    <source>
        <dbReference type="ARBA" id="ARBA00022955"/>
    </source>
</evidence>
<organism evidence="13">
    <name type="scientific">Micrurus corallinus</name>
    <name type="common">Brazilian coral snake</name>
    <dbReference type="NCBI Taxonomy" id="54390"/>
    <lineage>
        <taxon>Eukaryota</taxon>
        <taxon>Metazoa</taxon>
        <taxon>Chordata</taxon>
        <taxon>Craniata</taxon>
        <taxon>Vertebrata</taxon>
        <taxon>Euteleostomi</taxon>
        <taxon>Lepidosauria</taxon>
        <taxon>Squamata</taxon>
        <taxon>Bifurcata</taxon>
        <taxon>Unidentata</taxon>
        <taxon>Episquamata</taxon>
        <taxon>Toxicofera</taxon>
        <taxon>Serpentes</taxon>
        <taxon>Colubroidea</taxon>
        <taxon>Elapidae</taxon>
        <taxon>Elapinae</taxon>
        <taxon>Micrurus</taxon>
    </lineage>
</organism>
<evidence type="ECO:0000256" key="1">
    <source>
        <dbReference type="ARBA" id="ARBA00005194"/>
    </source>
</evidence>
<evidence type="ECO:0000256" key="9">
    <source>
        <dbReference type="ARBA" id="ARBA00023098"/>
    </source>
</evidence>
<comment type="pathway">
    <text evidence="1">Lipid metabolism; fatty acid biosynthesis.</text>
</comment>
<name>A0A2D4EUB7_MICCO</name>
<reference evidence="13" key="1">
    <citation type="submission" date="2017-07" db="EMBL/GenBank/DDBJ databases">
        <authorList>
            <person name="Mikheyev A."/>
            <person name="Grau M."/>
        </authorList>
    </citation>
    <scope>NUCLEOTIDE SEQUENCE</scope>
    <source>
        <tissue evidence="13">Venom_gland</tissue>
    </source>
</reference>
<dbReference type="PANTHER" id="PTHR43899">
    <property type="entry name" value="RH59310P"/>
    <property type="match status" value="1"/>
</dbReference>
<evidence type="ECO:0000256" key="4">
    <source>
        <dbReference type="ARBA" id="ARBA00022824"/>
    </source>
</evidence>
<dbReference type="EMBL" id="IACJ01023447">
    <property type="protein sequence ID" value="LAA38842.1"/>
    <property type="molecule type" value="Transcribed_RNA"/>
</dbReference>
<keyword evidence="6" id="KW-0752">Steroid biosynthesis</keyword>
<feature type="transmembrane region" description="Helical" evidence="12">
    <location>
        <begin position="6"/>
        <end position="27"/>
    </location>
</feature>
<evidence type="ECO:0008006" key="14">
    <source>
        <dbReference type="Google" id="ProtNLM"/>
    </source>
</evidence>
<evidence type="ECO:0000256" key="10">
    <source>
        <dbReference type="ARBA" id="ARBA00023136"/>
    </source>
</evidence>
<dbReference type="GO" id="GO:0016491">
    <property type="term" value="F:oxidoreductase activity"/>
    <property type="evidence" value="ECO:0007669"/>
    <property type="project" value="UniProtKB-KW"/>
</dbReference>
<keyword evidence="4" id="KW-0256">Endoplasmic reticulum</keyword>
<keyword evidence="9" id="KW-0443">Lipid metabolism</keyword>
<evidence type="ECO:0000256" key="3">
    <source>
        <dbReference type="ARBA" id="ARBA00022692"/>
    </source>
</evidence>
<dbReference type="CDD" id="cd05356">
    <property type="entry name" value="17beta-HSD1_like_SDR_c"/>
    <property type="match status" value="1"/>
</dbReference>